<reference evidence="3" key="1">
    <citation type="submission" date="2021-10" db="EMBL/GenBank/DDBJ databases">
        <title>Tropical sea cucumber genome reveals ecological adaptation and Cuvierian tubules defense mechanism.</title>
        <authorList>
            <person name="Chen T."/>
        </authorList>
    </citation>
    <scope>NUCLEOTIDE SEQUENCE</scope>
    <source>
        <strain evidence="3">Nanhai2018</strain>
        <tissue evidence="3">Muscle</tissue>
    </source>
</reference>
<protein>
    <submittedName>
        <fullName evidence="3">Uncharacterized protein</fullName>
    </submittedName>
</protein>
<gene>
    <name evidence="3" type="ORF">HOLleu_18607</name>
</gene>
<feature type="region of interest" description="Disordered" evidence="1">
    <location>
        <begin position="91"/>
        <end position="139"/>
    </location>
</feature>
<sequence>MAKVTCARIMASLIVGALLMGFGCSIVISQWMQSVPFVILGGGLAVLGAVFLLKPCIDTHFRRNIEEHGPHCKCADESRKGRKRAAARKSACGKSPCGKSSCGGKTKLNKNETKPSTVATTSSNPCSTSGSPTPSEDNMINSRLDMMAISAKFGLRTRLETLPEEDSSNLDASESSPQDDIENGDIPTANKFVPTSV</sequence>
<evidence type="ECO:0000256" key="1">
    <source>
        <dbReference type="SAM" id="MobiDB-lite"/>
    </source>
</evidence>
<comment type="caution">
    <text evidence="3">The sequence shown here is derived from an EMBL/GenBank/DDBJ whole genome shotgun (WGS) entry which is preliminary data.</text>
</comment>
<organism evidence="3 4">
    <name type="scientific">Holothuria leucospilota</name>
    <name type="common">Black long sea cucumber</name>
    <name type="synonym">Mertensiothuria leucospilota</name>
    <dbReference type="NCBI Taxonomy" id="206669"/>
    <lineage>
        <taxon>Eukaryota</taxon>
        <taxon>Metazoa</taxon>
        <taxon>Echinodermata</taxon>
        <taxon>Eleutherozoa</taxon>
        <taxon>Echinozoa</taxon>
        <taxon>Holothuroidea</taxon>
        <taxon>Aspidochirotacea</taxon>
        <taxon>Aspidochirotida</taxon>
        <taxon>Holothuriidae</taxon>
        <taxon>Holothuria</taxon>
    </lineage>
</organism>
<dbReference type="AlphaFoldDB" id="A0A9Q1C4D2"/>
<dbReference type="Proteomes" id="UP001152320">
    <property type="component" value="Chromosome 8"/>
</dbReference>
<feature type="region of interest" description="Disordered" evidence="1">
    <location>
        <begin position="159"/>
        <end position="197"/>
    </location>
</feature>
<dbReference type="EMBL" id="JAIZAY010000008">
    <property type="protein sequence ID" value="KAJ8037716.1"/>
    <property type="molecule type" value="Genomic_DNA"/>
</dbReference>
<feature type="transmembrane region" description="Helical" evidence="2">
    <location>
        <begin position="34"/>
        <end position="53"/>
    </location>
</feature>
<feature type="compositionally biased region" description="Low complexity" evidence="1">
    <location>
        <begin position="91"/>
        <end position="105"/>
    </location>
</feature>
<feature type="compositionally biased region" description="Polar residues" evidence="1">
    <location>
        <begin position="114"/>
        <end position="139"/>
    </location>
</feature>
<keyword evidence="2" id="KW-0812">Transmembrane</keyword>
<evidence type="ECO:0000256" key="2">
    <source>
        <dbReference type="SAM" id="Phobius"/>
    </source>
</evidence>
<name>A0A9Q1C4D2_HOLLE</name>
<keyword evidence="2" id="KW-1133">Transmembrane helix</keyword>
<dbReference type="PROSITE" id="PS51257">
    <property type="entry name" value="PROKAR_LIPOPROTEIN"/>
    <property type="match status" value="1"/>
</dbReference>
<evidence type="ECO:0000313" key="4">
    <source>
        <dbReference type="Proteomes" id="UP001152320"/>
    </source>
</evidence>
<evidence type="ECO:0000313" key="3">
    <source>
        <dbReference type="EMBL" id="KAJ8037716.1"/>
    </source>
</evidence>
<keyword evidence="2" id="KW-0472">Membrane</keyword>
<proteinExistence type="predicted"/>
<keyword evidence="4" id="KW-1185">Reference proteome</keyword>
<feature type="transmembrane region" description="Helical" evidence="2">
    <location>
        <begin position="7"/>
        <end position="28"/>
    </location>
</feature>
<accession>A0A9Q1C4D2</accession>